<organism evidence="2 3">
    <name type="scientific">Undibacterium nitidum</name>
    <dbReference type="NCBI Taxonomy" id="2762298"/>
    <lineage>
        <taxon>Bacteria</taxon>
        <taxon>Pseudomonadati</taxon>
        <taxon>Pseudomonadota</taxon>
        <taxon>Betaproteobacteria</taxon>
        <taxon>Burkholderiales</taxon>
        <taxon>Oxalobacteraceae</taxon>
        <taxon>Undibacterium</taxon>
    </lineage>
</organism>
<feature type="transmembrane region" description="Helical" evidence="1">
    <location>
        <begin position="88"/>
        <end position="106"/>
    </location>
</feature>
<evidence type="ECO:0000256" key="1">
    <source>
        <dbReference type="SAM" id="Phobius"/>
    </source>
</evidence>
<comment type="caution">
    <text evidence="2">The sequence shown here is derived from an EMBL/GenBank/DDBJ whole genome shotgun (WGS) entry which is preliminary data.</text>
</comment>
<evidence type="ECO:0000313" key="2">
    <source>
        <dbReference type="EMBL" id="MBC3881959.1"/>
    </source>
</evidence>
<keyword evidence="1" id="KW-0812">Transmembrane</keyword>
<dbReference type="Proteomes" id="UP000627446">
    <property type="component" value="Unassembled WGS sequence"/>
</dbReference>
<gene>
    <name evidence="2" type="ORF">H8K36_11270</name>
</gene>
<proteinExistence type="predicted"/>
<keyword evidence="1" id="KW-0472">Membrane</keyword>
<feature type="transmembrane region" description="Helical" evidence="1">
    <location>
        <begin position="112"/>
        <end position="134"/>
    </location>
</feature>
<evidence type="ECO:0000313" key="3">
    <source>
        <dbReference type="Proteomes" id="UP000627446"/>
    </source>
</evidence>
<protein>
    <submittedName>
        <fullName evidence="2">Uncharacterized protein</fullName>
    </submittedName>
</protein>
<name>A0A923HM71_9BURK</name>
<accession>A0A923HM71</accession>
<dbReference type="EMBL" id="JACOFZ010000003">
    <property type="protein sequence ID" value="MBC3881959.1"/>
    <property type="molecule type" value="Genomic_DNA"/>
</dbReference>
<sequence length="140" mass="14750">MHPILRNILAVIVGAVLGSVANMCLVTIGPSLIPPPEGAVVTTLEGLKASLHLFEPKHFIFPFLAHAVGTLVGAFVAALIVAQHKMRFAYGIGCLFLAGGVANIFLLPGPVWFNALDVIAAYLPMAFIAGKFAVKFGKKN</sequence>
<feature type="transmembrane region" description="Helical" evidence="1">
    <location>
        <begin position="59"/>
        <end position="81"/>
    </location>
</feature>
<dbReference type="RefSeq" id="WP_186916386.1">
    <property type="nucleotide sequence ID" value="NZ_JACOFZ010000003.1"/>
</dbReference>
<keyword evidence="3" id="KW-1185">Reference proteome</keyword>
<feature type="transmembrane region" description="Helical" evidence="1">
    <location>
        <begin position="7"/>
        <end position="28"/>
    </location>
</feature>
<dbReference type="AlphaFoldDB" id="A0A923HM71"/>
<keyword evidence="1" id="KW-1133">Transmembrane helix</keyword>
<reference evidence="2" key="1">
    <citation type="submission" date="2020-08" db="EMBL/GenBank/DDBJ databases">
        <title>Novel species isolated from subtropical streams in China.</title>
        <authorList>
            <person name="Lu H."/>
        </authorList>
    </citation>
    <scope>NUCLEOTIDE SEQUENCE</scope>
    <source>
        <strain evidence="2">LX22W</strain>
    </source>
</reference>